<evidence type="ECO:0000256" key="1">
    <source>
        <dbReference type="ARBA" id="ARBA00004141"/>
    </source>
</evidence>
<evidence type="ECO:0000313" key="5">
    <source>
        <dbReference type="EMBL" id="CAL1273933.1"/>
    </source>
</evidence>
<gene>
    <name evidence="5" type="ORF">LARSCL_LOCUS7178</name>
</gene>
<dbReference type="CDD" id="cd17352">
    <property type="entry name" value="MFS_MCT_SLC16"/>
    <property type="match status" value="1"/>
</dbReference>
<feature type="transmembrane region" description="Helical" evidence="3">
    <location>
        <begin position="69"/>
        <end position="96"/>
    </location>
</feature>
<keyword evidence="3" id="KW-1133">Transmembrane helix</keyword>
<feature type="transmembrane region" description="Helical" evidence="3">
    <location>
        <begin position="546"/>
        <end position="567"/>
    </location>
</feature>
<feature type="transmembrane region" description="Helical" evidence="3">
    <location>
        <begin position="224"/>
        <end position="244"/>
    </location>
</feature>
<feature type="transmembrane region" description="Helical" evidence="3">
    <location>
        <begin position="196"/>
        <end position="218"/>
    </location>
</feature>
<dbReference type="InterPro" id="IPR050327">
    <property type="entry name" value="Proton-linked_MCT"/>
</dbReference>
<dbReference type="GO" id="GO:0008028">
    <property type="term" value="F:monocarboxylic acid transmembrane transporter activity"/>
    <property type="evidence" value="ECO:0007669"/>
    <property type="project" value="TreeGrafter"/>
</dbReference>
<feature type="compositionally biased region" description="Polar residues" evidence="2">
    <location>
        <begin position="330"/>
        <end position="339"/>
    </location>
</feature>
<feature type="transmembrane region" description="Helical" evidence="3">
    <location>
        <begin position="518"/>
        <end position="540"/>
    </location>
</feature>
<comment type="subcellular location">
    <subcellularLocation>
        <location evidence="1">Membrane</location>
        <topology evidence="1">Multi-pass membrane protein</topology>
    </subcellularLocation>
</comment>
<dbReference type="PROSITE" id="PS50850">
    <property type="entry name" value="MFS"/>
    <property type="match status" value="1"/>
</dbReference>
<reference evidence="5 6" key="1">
    <citation type="submission" date="2024-04" db="EMBL/GenBank/DDBJ databases">
        <authorList>
            <person name="Rising A."/>
            <person name="Reimegard J."/>
            <person name="Sonavane S."/>
            <person name="Akerstrom W."/>
            <person name="Nylinder S."/>
            <person name="Hedman E."/>
            <person name="Kallberg Y."/>
        </authorList>
    </citation>
    <scope>NUCLEOTIDE SEQUENCE [LARGE SCALE GENOMIC DNA]</scope>
</reference>
<dbReference type="PANTHER" id="PTHR11360:SF260">
    <property type="entry name" value="MFS DOMAIN-CONTAINING PROTEIN"/>
    <property type="match status" value="1"/>
</dbReference>
<dbReference type="InterPro" id="IPR020846">
    <property type="entry name" value="MFS_dom"/>
</dbReference>
<feature type="transmembrane region" description="Helical" evidence="3">
    <location>
        <begin position="574"/>
        <end position="594"/>
    </location>
</feature>
<feature type="region of interest" description="Disordered" evidence="2">
    <location>
        <begin position="327"/>
        <end position="365"/>
    </location>
</feature>
<dbReference type="SUPFAM" id="SSF103473">
    <property type="entry name" value="MFS general substrate transporter"/>
    <property type="match status" value="1"/>
</dbReference>
<dbReference type="GO" id="GO:0016020">
    <property type="term" value="C:membrane"/>
    <property type="evidence" value="ECO:0007669"/>
    <property type="project" value="UniProtKB-SubCell"/>
</dbReference>
<sequence>MDSTINKSGENVDINDSNINRTLYEAEVNNIKYDGKGKTTCQFSTHSVSSSSSSSADSGTTIQPPDGGWGWVVVFAAFMINLIADGVSFSFGILFIDFVEYFGESKAKTSWVGSIFLSMPLLAGPVASYLIDRYGCRKMCILGALLSTFSFVISVFADCLELLFLTFSLAGLGLALCYVTSIVVVAYYFEKKRSLATGLAACGTGIGTFVFPPLTIYLLEQYCWQGTLVILAGFFLNMVVFGALMRDLESPTQEESAGSDGKPESPDSGILENSERLCSSMVQLPTYLGDNCPEVISELSSKEGTHLNSLLEQHPYIFDTIIKKDPDGSVDSSSAVTQNGKDRSGSKKRRKVRNRSISKSLQSSDQRAMSISGKLDAAYLRNLKLQRGSITYRGAMLNIHRYRLKASSCPDIFRNSMVTIPEEKPCLFIHDLKELMLDMFDFSNFKNVGYTIFCLSNFLLYACVDIPYVYVPDHAITTGTDLESASLLVSVLGVLNCLGVVIVGYVGDKPWIDPSLLYSGFILISGLSLVLIPVLVNYYATAVLVGIYGFTISANYTLIPVIIVNLISLDNFTGAYGLLLLVQGIASLVGPPAAGALFDCTGNYDITFYCTGVLIVVSGALVIPMAKSFICHSKAPSNSSKDLVSSDSRKVKFQEPLDEEPVKFLNGKEKTKIPIDKNIFSLNESPENACPLLSGSEQISPEKGDEKDNTKIISMYSNPLSLV</sequence>
<protein>
    <recommendedName>
        <fullName evidence="4">Major facilitator superfamily (MFS) profile domain-containing protein</fullName>
    </recommendedName>
</protein>
<dbReference type="PANTHER" id="PTHR11360">
    <property type="entry name" value="MONOCARBOXYLATE TRANSPORTER"/>
    <property type="match status" value="1"/>
</dbReference>
<feature type="domain" description="Major facilitator superfamily (MFS) profile" evidence="4">
    <location>
        <begin position="72"/>
        <end position="630"/>
    </location>
</feature>
<feature type="compositionally biased region" description="Basic residues" evidence="2">
    <location>
        <begin position="346"/>
        <end position="356"/>
    </location>
</feature>
<keyword evidence="6" id="KW-1185">Reference proteome</keyword>
<name>A0AAV1ZQ08_9ARAC</name>
<proteinExistence type="predicted"/>
<evidence type="ECO:0000259" key="4">
    <source>
        <dbReference type="PROSITE" id="PS50850"/>
    </source>
</evidence>
<keyword evidence="3" id="KW-0812">Transmembrane</keyword>
<dbReference type="InterPro" id="IPR011701">
    <property type="entry name" value="MFS"/>
</dbReference>
<feature type="transmembrane region" description="Helical" evidence="3">
    <location>
        <begin position="139"/>
        <end position="157"/>
    </location>
</feature>
<accession>A0AAV1ZQ08</accession>
<feature type="transmembrane region" description="Helical" evidence="3">
    <location>
        <begin position="485"/>
        <end position="506"/>
    </location>
</feature>
<evidence type="ECO:0000256" key="2">
    <source>
        <dbReference type="SAM" id="MobiDB-lite"/>
    </source>
</evidence>
<comment type="caution">
    <text evidence="5">The sequence shown here is derived from an EMBL/GenBank/DDBJ whole genome shotgun (WGS) entry which is preliminary data.</text>
</comment>
<dbReference type="Proteomes" id="UP001497382">
    <property type="component" value="Unassembled WGS sequence"/>
</dbReference>
<evidence type="ECO:0000256" key="3">
    <source>
        <dbReference type="SAM" id="Phobius"/>
    </source>
</evidence>
<feature type="transmembrane region" description="Helical" evidence="3">
    <location>
        <begin position="448"/>
        <end position="470"/>
    </location>
</feature>
<evidence type="ECO:0000313" key="6">
    <source>
        <dbReference type="Proteomes" id="UP001497382"/>
    </source>
</evidence>
<feature type="transmembrane region" description="Helical" evidence="3">
    <location>
        <begin position="606"/>
        <end position="626"/>
    </location>
</feature>
<feature type="transmembrane region" description="Helical" evidence="3">
    <location>
        <begin position="111"/>
        <end position="132"/>
    </location>
</feature>
<dbReference type="Gene3D" id="1.20.1250.20">
    <property type="entry name" value="MFS general substrate transporter like domains"/>
    <property type="match status" value="2"/>
</dbReference>
<dbReference type="InterPro" id="IPR036259">
    <property type="entry name" value="MFS_trans_sf"/>
</dbReference>
<dbReference type="EMBL" id="CAXIEN010000071">
    <property type="protein sequence ID" value="CAL1273933.1"/>
    <property type="molecule type" value="Genomic_DNA"/>
</dbReference>
<organism evidence="5 6">
    <name type="scientific">Larinioides sclopetarius</name>
    <dbReference type="NCBI Taxonomy" id="280406"/>
    <lineage>
        <taxon>Eukaryota</taxon>
        <taxon>Metazoa</taxon>
        <taxon>Ecdysozoa</taxon>
        <taxon>Arthropoda</taxon>
        <taxon>Chelicerata</taxon>
        <taxon>Arachnida</taxon>
        <taxon>Araneae</taxon>
        <taxon>Araneomorphae</taxon>
        <taxon>Entelegynae</taxon>
        <taxon>Araneoidea</taxon>
        <taxon>Araneidae</taxon>
        <taxon>Larinioides</taxon>
    </lineage>
</organism>
<dbReference type="AlphaFoldDB" id="A0AAV1ZQ08"/>
<keyword evidence="3" id="KW-0472">Membrane</keyword>
<feature type="transmembrane region" description="Helical" evidence="3">
    <location>
        <begin position="163"/>
        <end position="189"/>
    </location>
</feature>
<dbReference type="Pfam" id="PF07690">
    <property type="entry name" value="MFS_1"/>
    <property type="match status" value="2"/>
</dbReference>